<proteinExistence type="predicted"/>
<keyword evidence="1" id="KW-0808">Transferase</keyword>
<dbReference type="Gene3D" id="3.30.559.10">
    <property type="entry name" value="Chloramphenicol acetyltransferase-like domain"/>
    <property type="match status" value="2"/>
</dbReference>
<sequence>MEGPTHIERISPKGWLRYVFPFQLAEDYDIDHVSRVFRAGFDAAKQRFPAMGCEAVPAPEIKQPGVLKLQKIPEGDIEPITVKDMRANGAFPMTFAELKSKNFPVSAFTAAKICPRSVWPVSGDRLALSLVQLNFIQGGVIMGWNLFHQFGDSVTYYTWSQVWAEECRRAQGEEILDPIHLPAEIFAHRAQLKKASGRNAGRVEDHPEYLVLPFTPEGAPPKMLSNTHRGQVFHFSREALDALKAEAAPSNATSPSPTDPKYISTNDALSALLWRTVMAVQNPVESLGDADPVSAFALAVDGRSRTNPPVHPQTQGCFLEFVGVELPIRKILSDKLADIAITIRKSIARADKEWTDDVITLIESLEDVNRIVPKAFTDVPGYNCVQTSWVEFRIYDVNWGKALGEKVQAVRSPDVADRKPTAFAGIVKVDADSRGHVARW</sequence>
<dbReference type="AlphaFoldDB" id="A0A423W281"/>
<dbReference type="PROSITE" id="PS50096">
    <property type="entry name" value="IQ"/>
    <property type="match status" value="1"/>
</dbReference>
<dbReference type="InterPro" id="IPR054710">
    <property type="entry name" value="Tri101-like_N"/>
</dbReference>
<dbReference type="PANTHER" id="PTHR31896:SF64">
    <property type="entry name" value="TRICHOTHECENE 3-O-ACETYLTRANSFERASE"/>
    <property type="match status" value="1"/>
</dbReference>
<accession>A0A423W281</accession>
<dbReference type="EMBL" id="LKEA01000029">
    <property type="protein sequence ID" value="ROV97429.1"/>
    <property type="molecule type" value="Genomic_DNA"/>
</dbReference>
<dbReference type="STRING" id="356882.A0A423W281"/>
<organism evidence="3 4">
    <name type="scientific">Cytospora schulzeri</name>
    <dbReference type="NCBI Taxonomy" id="448051"/>
    <lineage>
        <taxon>Eukaryota</taxon>
        <taxon>Fungi</taxon>
        <taxon>Dikarya</taxon>
        <taxon>Ascomycota</taxon>
        <taxon>Pezizomycotina</taxon>
        <taxon>Sordariomycetes</taxon>
        <taxon>Sordariomycetidae</taxon>
        <taxon>Diaporthales</taxon>
        <taxon>Cytosporaceae</taxon>
        <taxon>Cytospora</taxon>
    </lineage>
</organism>
<dbReference type="Proteomes" id="UP000283895">
    <property type="component" value="Unassembled WGS sequence"/>
</dbReference>
<evidence type="ECO:0000313" key="3">
    <source>
        <dbReference type="EMBL" id="ROV97429.1"/>
    </source>
</evidence>
<dbReference type="Pfam" id="PF22664">
    <property type="entry name" value="TRI-like_N"/>
    <property type="match status" value="1"/>
</dbReference>
<evidence type="ECO:0000256" key="1">
    <source>
        <dbReference type="ARBA" id="ARBA00022679"/>
    </source>
</evidence>
<dbReference type="PANTHER" id="PTHR31896">
    <property type="entry name" value="FAMILY REGULATORY PROTEIN, PUTATIVE (AFU_ORTHOLOGUE AFUA_3G14730)-RELATED"/>
    <property type="match status" value="1"/>
</dbReference>
<evidence type="ECO:0000313" key="4">
    <source>
        <dbReference type="Proteomes" id="UP000283895"/>
    </source>
</evidence>
<protein>
    <recommendedName>
        <fullName evidence="2">Trichothecene 3-O-acetyltransferase-like N-terminal domain-containing protein</fullName>
    </recommendedName>
</protein>
<reference evidence="3 4" key="1">
    <citation type="submission" date="2015-09" db="EMBL/GenBank/DDBJ databases">
        <title>Host preference determinants of Valsa canker pathogens revealed by comparative genomics.</title>
        <authorList>
            <person name="Yin Z."/>
            <person name="Huang L."/>
        </authorList>
    </citation>
    <scope>NUCLEOTIDE SEQUENCE [LARGE SCALE GENOMIC DNA]</scope>
    <source>
        <strain evidence="3 4">03-1</strain>
    </source>
</reference>
<dbReference type="InterPro" id="IPR023213">
    <property type="entry name" value="CAT-like_dom_sf"/>
</dbReference>
<keyword evidence="4" id="KW-1185">Reference proteome</keyword>
<evidence type="ECO:0000259" key="2">
    <source>
        <dbReference type="Pfam" id="PF22664"/>
    </source>
</evidence>
<gene>
    <name evidence="3" type="ORF">VMCG_06876</name>
</gene>
<name>A0A423W281_9PEZI</name>
<dbReference type="GO" id="GO:0016740">
    <property type="term" value="F:transferase activity"/>
    <property type="evidence" value="ECO:0007669"/>
    <property type="project" value="UniProtKB-KW"/>
</dbReference>
<dbReference type="OrthoDB" id="1862401at2759"/>
<dbReference type="InterPro" id="IPR051283">
    <property type="entry name" value="Sec_Metabolite_Acyltrans"/>
</dbReference>
<feature type="domain" description="Trichothecene 3-O-acetyltransferase-like N-terminal" evidence="2">
    <location>
        <begin position="19"/>
        <end position="154"/>
    </location>
</feature>
<comment type="caution">
    <text evidence="3">The sequence shown here is derived from an EMBL/GenBank/DDBJ whole genome shotgun (WGS) entry which is preliminary data.</text>
</comment>